<evidence type="ECO:0000313" key="3">
    <source>
        <dbReference type="Proteomes" id="UP000541735"/>
    </source>
</evidence>
<name>A0A7X1DA11_9LIST</name>
<dbReference type="Proteomes" id="UP000541735">
    <property type="component" value="Unassembled WGS sequence"/>
</dbReference>
<accession>A0A7X1DA11</accession>
<evidence type="ECO:0000313" key="2">
    <source>
        <dbReference type="EMBL" id="MBC2178237.1"/>
    </source>
</evidence>
<dbReference type="EMBL" id="JAARYD010000012">
    <property type="protein sequence ID" value="MBC2178237.1"/>
    <property type="molecule type" value="Genomic_DNA"/>
</dbReference>
<reference evidence="2 3" key="1">
    <citation type="submission" date="2020-03" db="EMBL/GenBank/DDBJ databases">
        <title>Soil Listeria distribution.</title>
        <authorList>
            <person name="Liao J."/>
            <person name="Wiedmann M."/>
        </authorList>
    </citation>
    <scope>NUCLEOTIDE SEQUENCE [LARGE SCALE GENOMIC DNA]</scope>
    <source>
        <strain evidence="2 3">FSL L7-0259</strain>
    </source>
</reference>
<dbReference type="RefSeq" id="WP_185549532.1">
    <property type="nucleotide sequence ID" value="NZ_JAARYD010000011.1"/>
</dbReference>
<comment type="caution">
    <text evidence="2">The sequence shown here is derived from an EMBL/GenBank/DDBJ whole genome shotgun (WGS) entry which is preliminary data.</text>
</comment>
<dbReference type="AlphaFoldDB" id="A0A7X1DA11"/>
<evidence type="ECO:0000313" key="1">
    <source>
        <dbReference type="EMBL" id="MBC2178236.1"/>
    </source>
</evidence>
<gene>
    <name evidence="1" type="ORF">HCB27_16530</name>
    <name evidence="2" type="ORF">HCB27_16535</name>
</gene>
<sequence>MKDNRNKEVNICFSQYDNESLRIDLASATFDLIISCTTETNDDEFEEIPHFNESENNEIRTMHCHNLIASIDCKNQRAIDALIENGIIYEKPLYKQKNGRKMLAYYKLTRYGIEQKCKIIDEEEFSPLTPSALKSICPSIDELDAETVYKKCFLYKRQLIHL</sequence>
<organism evidence="2 3">
    <name type="scientific">Listeria booriae</name>
    <dbReference type="NCBI Taxonomy" id="1552123"/>
    <lineage>
        <taxon>Bacteria</taxon>
        <taxon>Bacillati</taxon>
        <taxon>Bacillota</taxon>
        <taxon>Bacilli</taxon>
        <taxon>Bacillales</taxon>
        <taxon>Listeriaceae</taxon>
        <taxon>Listeria</taxon>
    </lineage>
</organism>
<protein>
    <submittedName>
        <fullName evidence="2">Uncharacterized protein</fullName>
    </submittedName>
</protein>
<proteinExistence type="predicted"/>
<dbReference type="EMBL" id="JAARYD010000011">
    <property type="protein sequence ID" value="MBC2178236.1"/>
    <property type="molecule type" value="Genomic_DNA"/>
</dbReference>